<evidence type="ECO:0000313" key="2">
    <source>
        <dbReference type="EMBL" id="PKB25747.1"/>
    </source>
</evidence>
<protein>
    <submittedName>
        <fullName evidence="2">Quercetin dioxygenase-like cupin family protein</fullName>
    </submittedName>
</protein>
<dbReference type="OrthoDB" id="8480170at2"/>
<dbReference type="AlphaFoldDB" id="A0A2N0I3I8"/>
<dbReference type="GO" id="GO:0051213">
    <property type="term" value="F:dioxygenase activity"/>
    <property type="evidence" value="ECO:0007669"/>
    <property type="project" value="UniProtKB-KW"/>
</dbReference>
<proteinExistence type="predicted"/>
<dbReference type="SUPFAM" id="SSF51182">
    <property type="entry name" value="RmlC-like cupins"/>
    <property type="match status" value="1"/>
</dbReference>
<keyword evidence="2" id="KW-0223">Dioxygenase</keyword>
<keyword evidence="3" id="KW-1185">Reference proteome</keyword>
<feature type="chain" id="PRO_5014903277" evidence="1">
    <location>
        <begin position="18"/>
        <end position="123"/>
    </location>
</feature>
<sequence length="123" mass="13389">MRSLLAALLVLTGGAAAAEAPLPSPLEAGWQGKPVCEKLSENAAVRTLRCTFAPGTGHERHFHAPHWGYILTDATMRITNAQGTSVRQLKAGDWWWSDGFAWHEALNIGTTTGIYLIVEPKPR</sequence>
<reference evidence="2 3" key="1">
    <citation type="submission" date="2017-11" db="EMBL/GenBank/DDBJ databases">
        <title>Genomic Encyclopedia of Type Strains, Phase III (KMG-III): the genomes of soil and plant-associated and newly described type strains.</title>
        <authorList>
            <person name="Whitman W."/>
        </authorList>
    </citation>
    <scope>NUCLEOTIDE SEQUENCE [LARGE SCALE GENOMIC DNA]</scope>
    <source>
        <strain evidence="2 3">CGMCC 1.12274</strain>
    </source>
</reference>
<comment type="caution">
    <text evidence="2">The sequence shown here is derived from an EMBL/GenBank/DDBJ whole genome shotgun (WGS) entry which is preliminary data.</text>
</comment>
<keyword evidence="1" id="KW-0732">Signal</keyword>
<evidence type="ECO:0000313" key="3">
    <source>
        <dbReference type="Proteomes" id="UP000232587"/>
    </source>
</evidence>
<gene>
    <name evidence="2" type="ORF">B0I00_0954</name>
</gene>
<dbReference type="InterPro" id="IPR014710">
    <property type="entry name" value="RmlC-like_jellyroll"/>
</dbReference>
<dbReference type="Gene3D" id="2.60.120.10">
    <property type="entry name" value="Jelly Rolls"/>
    <property type="match status" value="1"/>
</dbReference>
<evidence type="ECO:0000256" key="1">
    <source>
        <dbReference type="SAM" id="SignalP"/>
    </source>
</evidence>
<feature type="signal peptide" evidence="1">
    <location>
        <begin position="1"/>
        <end position="17"/>
    </location>
</feature>
<dbReference type="Proteomes" id="UP000232587">
    <property type="component" value="Unassembled WGS sequence"/>
</dbReference>
<accession>A0A2N0I3I8</accession>
<keyword evidence="2" id="KW-0560">Oxidoreductase</keyword>
<dbReference type="EMBL" id="PHUF01000002">
    <property type="protein sequence ID" value="PKB25747.1"/>
    <property type="molecule type" value="Genomic_DNA"/>
</dbReference>
<dbReference type="InterPro" id="IPR011051">
    <property type="entry name" value="RmlC_Cupin_sf"/>
</dbReference>
<organism evidence="2 3">
    <name type="scientific">Novosphingobium kunmingense</name>
    <dbReference type="NCBI Taxonomy" id="1211806"/>
    <lineage>
        <taxon>Bacteria</taxon>
        <taxon>Pseudomonadati</taxon>
        <taxon>Pseudomonadota</taxon>
        <taxon>Alphaproteobacteria</taxon>
        <taxon>Sphingomonadales</taxon>
        <taxon>Sphingomonadaceae</taxon>
        <taxon>Novosphingobium</taxon>
    </lineage>
</organism>
<name>A0A2N0I3I8_9SPHN</name>
<dbReference type="RefSeq" id="WP_100866149.1">
    <property type="nucleotide sequence ID" value="NZ_PHUF01000002.1"/>
</dbReference>